<dbReference type="InterPro" id="IPR008331">
    <property type="entry name" value="Ferritin_DPS_dom"/>
</dbReference>
<gene>
    <name evidence="2" type="ORF">Tfer_1583</name>
</gene>
<accession>A0A0L6W2K1</accession>
<dbReference type="InterPro" id="IPR009078">
    <property type="entry name" value="Ferritin-like_SF"/>
</dbReference>
<dbReference type="Gene3D" id="1.20.1260.10">
    <property type="match status" value="1"/>
</dbReference>
<protein>
    <recommendedName>
        <fullName evidence="1">Ferritin/DPS domain-containing protein</fullName>
    </recommendedName>
</protein>
<reference evidence="3" key="1">
    <citation type="submission" date="2015-07" db="EMBL/GenBank/DDBJ databases">
        <title>Complete Genome of Thermincola ferriacetica strain Z-0001T.</title>
        <authorList>
            <person name="Lusk B."/>
            <person name="Badalamenti J.P."/>
            <person name="Parameswaran P."/>
            <person name="Bond D.R."/>
            <person name="Torres C.I."/>
        </authorList>
    </citation>
    <scope>NUCLEOTIDE SEQUENCE [LARGE SCALE GENOMIC DNA]</scope>
    <source>
        <strain evidence="3">Z-0001</strain>
    </source>
</reference>
<dbReference type="EMBL" id="LGTE01000009">
    <property type="protein sequence ID" value="KNZ69765.1"/>
    <property type="molecule type" value="Genomic_DNA"/>
</dbReference>
<feature type="domain" description="Ferritin/DPS" evidence="1">
    <location>
        <begin position="8"/>
        <end position="141"/>
    </location>
</feature>
<evidence type="ECO:0000313" key="2">
    <source>
        <dbReference type="EMBL" id="KNZ69765.1"/>
    </source>
</evidence>
<dbReference type="InterPro" id="IPR012347">
    <property type="entry name" value="Ferritin-like"/>
</dbReference>
<comment type="caution">
    <text evidence="2">The sequence shown here is derived from an EMBL/GenBank/DDBJ whole genome shotgun (WGS) entry which is preliminary data.</text>
</comment>
<name>A0A0L6W2K1_9FIRM</name>
<dbReference type="SUPFAM" id="SSF47240">
    <property type="entry name" value="Ferritin-like"/>
    <property type="match status" value="1"/>
</dbReference>
<evidence type="ECO:0000259" key="1">
    <source>
        <dbReference type="Pfam" id="PF00210"/>
    </source>
</evidence>
<dbReference type="Pfam" id="PF00210">
    <property type="entry name" value="Ferritin"/>
    <property type="match status" value="1"/>
</dbReference>
<keyword evidence="3" id="KW-1185">Reference proteome</keyword>
<sequence>MNNQEVIAKLNWFYSLEVHQVDIYKTQSNLVNDEYLSRALRKFSDIEQTHVENIARLIERLGGTPTVIGEVVGEIFGKISGRIVTITGLENQLKFNIALEKKAMEDYKDLILKAGREDIFETLWNNLLDEDLHTAWMVNKIEELAKNQSLKV</sequence>
<proteinExistence type="predicted"/>
<organism evidence="2 3">
    <name type="scientific">Thermincola ferriacetica</name>
    <dbReference type="NCBI Taxonomy" id="281456"/>
    <lineage>
        <taxon>Bacteria</taxon>
        <taxon>Bacillati</taxon>
        <taxon>Bacillota</taxon>
        <taxon>Clostridia</taxon>
        <taxon>Eubacteriales</taxon>
        <taxon>Thermincolaceae</taxon>
        <taxon>Thermincola</taxon>
    </lineage>
</organism>
<evidence type="ECO:0000313" key="3">
    <source>
        <dbReference type="Proteomes" id="UP000037175"/>
    </source>
</evidence>
<dbReference type="AlphaFoldDB" id="A0A0L6W2K1"/>
<dbReference type="Proteomes" id="UP000037175">
    <property type="component" value="Unassembled WGS sequence"/>
</dbReference>
<dbReference type="RefSeq" id="WP_052217777.1">
    <property type="nucleotide sequence ID" value="NZ_LGTE01000009.1"/>
</dbReference>
<dbReference type="GO" id="GO:0008199">
    <property type="term" value="F:ferric iron binding"/>
    <property type="evidence" value="ECO:0007669"/>
    <property type="project" value="InterPro"/>
</dbReference>
<dbReference type="PATRIC" id="fig|281456.6.peg.1689"/>